<sequence length="152" mass="16987">MKLLCFATCLTAATFGPSLDDATWANTLPFVPPVTCGRVIKVYDGDTITVASKLPFRNSPIYRFSVRLLGIDSPEIKGHSDAEKALAKKSRDALSELIFEKNVVLKDVSTEKYGRLLANVYINDLHVNKWMLDNKYAVEYDGGTKTRPVDWN</sequence>
<name>A0A6C0F345_9ZZZZ</name>
<reference evidence="2" key="1">
    <citation type="journal article" date="2020" name="Nature">
        <title>Giant virus diversity and host interactions through global metagenomics.</title>
        <authorList>
            <person name="Schulz F."/>
            <person name="Roux S."/>
            <person name="Paez-Espino D."/>
            <person name="Jungbluth S."/>
            <person name="Walsh D.A."/>
            <person name="Denef V.J."/>
            <person name="McMahon K.D."/>
            <person name="Konstantinidis K.T."/>
            <person name="Eloe-Fadrosh E.A."/>
            <person name="Kyrpides N.C."/>
            <person name="Woyke T."/>
        </authorList>
    </citation>
    <scope>NUCLEOTIDE SEQUENCE</scope>
    <source>
        <strain evidence="2">GVMAG-M-3300009180-1</strain>
    </source>
</reference>
<evidence type="ECO:0000259" key="1">
    <source>
        <dbReference type="PROSITE" id="PS50830"/>
    </source>
</evidence>
<dbReference type="SUPFAM" id="SSF50199">
    <property type="entry name" value="Staphylococcal nuclease"/>
    <property type="match status" value="1"/>
</dbReference>
<dbReference type="InterPro" id="IPR016071">
    <property type="entry name" value="Staphylococal_nuclease_OB-fold"/>
</dbReference>
<proteinExistence type="predicted"/>
<protein>
    <recommendedName>
        <fullName evidence="1">TNase-like domain-containing protein</fullName>
    </recommendedName>
</protein>
<accession>A0A6C0F345</accession>
<organism evidence="2">
    <name type="scientific">viral metagenome</name>
    <dbReference type="NCBI Taxonomy" id="1070528"/>
    <lineage>
        <taxon>unclassified sequences</taxon>
        <taxon>metagenomes</taxon>
        <taxon>organismal metagenomes</taxon>
    </lineage>
</organism>
<dbReference type="EMBL" id="MN739016">
    <property type="protein sequence ID" value="QHT35281.1"/>
    <property type="molecule type" value="Genomic_DNA"/>
</dbReference>
<dbReference type="Gene3D" id="2.40.50.90">
    <property type="match status" value="1"/>
</dbReference>
<evidence type="ECO:0000313" key="2">
    <source>
        <dbReference type="EMBL" id="QHT35281.1"/>
    </source>
</evidence>
<dbReference type="PROSITE" id="PS50830">
    <property type="entry name" value="TNASE_3"/>
    <property type="match status" value="1"/>
</dbReference>
<dbReference type="AlphaFoldDB" id="A0A6C0F345"/>
<dbReference type="Pfam" id="PF00565">
    <property type="entry name" value="SNase"/>
    <property type="match status" value="1"/>
</dbReference>
<dbReference type="SMART" id="SM00318">
    <property type="entry name" value="SNc"/>
    <property type="match status" value="1"/>
</dbReference>
<dbReference type="InterPro" id="IPR035437">
    <property type="entry name" value="SNase_OB-fold_sf"/>
</dbReference>
<feature type="domain" description="TNase-like" evidence="1">
    <location>
        <begin position="37"/>
        <end position="152"/>
    </location>
</feature>